<protein>
    <submittedName>
        <fullName evidence="1">Uncharacterized protein</fullName>
    </submittedName>
</protein>
<accession>A0ACC2UBJ3</accession>
<comment type="caution">
    <text evidence="1">The sequence shown here is derived from an EMBL/GenBank/DDBJ whole genome shotgun (WGS) entry which is preliminary data.</text>
</comment>
<proteinExistence type="predicted"/>
<dbReference type="EMBL" id="QTSX02000904">
    <property type="protein sequence ID" value="KAJ9083936.1"/>
    <property type="molecule type" value="Genomic_DNA"/>
</dbReference>
<reference evidence="1" key="1">
    <citation type="submission" date="2022-04" db="EMBL/GenBank/DDBJ databases">
        <title>Genome of the entomopathogenic fungus Entomophthora muscae.</title>
        <authorList>
            <person name="Elya C."/>
            <person name="Lovett B.R."/>
            <person name="Lee E."/>
            <person name="Macias A.M."/>
            <person name="Hajek A.E."/>
            <person name="De Bivort B.L."/>
            <person name="Kasson M.T."/>
            <person name="De Fine Licht H.H."/>
            <person name="Stajich J.E."/>
        </authorList>
    </citation>
    <scope>NUCLEOTIDE SEQUENCE</scope>
    <source>
        <strain evidence="1">Berkeley</strain>
    </source>
</reference>
<dbReference type="Proteomes" id="UP001165960">
    <property type="component" value="Unassembled WGS sequence"/>
</dbReference>
<evidence type="ECO:0000313" key="1">
    <source>
        <dbReference type="EMBL" id="KAJ9083936.1"/>
    </source>
</evidence>
<keyword evidence="2" id="KW-1185">Reference proteome</keyword>
<organism evidence="1 2">
    <name type="scientific">Entomophthora muscae</name>
    <dbReference type="NCBI Taxonomy" id="34485"/>
    <lineage>
        <taxon>Eukaryota</taxon>
        <taxon>Fungi</taxon>
        <taxon>Fungi incertae sedis</taxon>
        <taxon>Zoopagomycota</taxon>
        <taxon>Entomophthoromycotina</taxon>
        <taxon>Entomophthoromycetes</taxon>
        <taxon>Entomophthorales</taxon>
        <taxon>Entomophthoraceae</taxon>
        <taxon>Entomophthora</taxon>
    </lineage>
</organism>
<name>A0ACC2UBJ3_9FUNG</name>
<evidence type="ECO:0000313" key="2">
    <source>
        <dbReference type="Proteomes" id="UP001165960"/>
    </source>
</evidence>
<gene>
    <name evidence="1" type="ORF">DSO57_1029425</name>
</gene>
<sequence>MREDVGGGKKKSQGKHGAAKALYVKPGVKAGAPDNWEDNRGSKSGSENPIDNNEIIAADVAVGPGGKMDDPNWLENSDATAMHTLEATLSAKQKKEILGRQKLVQELLSLYNIDSTTAQEWEDEGIRLQDVLRWCRLNFSLDQAKQWLKYQFSVDAVTKWHFAGVNVDAAIIFRRHQVPRDEAMAWVFTGLPLDSITYIFRFQVPFEQAEPWLMNKYLATEIIEFIKSGLPREHAAAIMELGLSPTEAKNYFAVFPDSTAWAWAKADITLENAREWSKFGWTQWTVEPGLRLTLPLSKRKRGHPKDWTASKQCICLMLVGFLRCILSGVLSFLFCTIERASGKTLDTWPL</sequence>